<sequence>MAESTDVVVIGGGYAGVMAANRLTQREDVTVTLINPRATFVHRIRLHQLVVGSHGAVVDYREVLGERVRLVVDTVVRIDAAGRSVTLAAGGTVGYDYLVYAVGSGSADPGVPGAAEFAYPIATFEEAGRLRPVLDAAPATAAVTVVGAGPTGIEIAAELAEAGRVVTLVCGGALGPYLHPRGRRSVAGRLAKLGVTVLQGPDMKVTAVTRDAVRLADGRELPSTVTVWTAGFGVPDLAVRSGLSTDALGRLLTDETLTSVDDVGIVAAGDSAAPSGVPLRMSCQAAMPLGARAADTVLSRIAGERPATLNQSFGAQCISLGRGAGIFQFANRSDVAVWFNIDGHLGARLKELVCMGIPKHLANEAGKPGSYSLHRMSGAARGQLLLQGERGERPAAAERSA</sequence>
<accession>A0ABT0UJ14</accession>
<evidence type="ECO:0000256" key="5">
    <source>
        <dbReference type="ARBA" id="ARBA00023002"/>
    </source>
</evidence>
<evidence type="ECO:0000313" key="8">
    <source>
        <dbReference type="Proteomes" id="UP001431429"/>
    </source>
</evidence>
<dbReference type="EMBL" id="JAMQAW010000007">
    <property type="protein sequence ID" value="MCM2388232.1"/>
    <property type="molecule type" value="Genomic_DNA"/>
</dbReference>
<evidence type="ECO:0000259" key="6">
    <source>
        <dbReference type="Pfam" id="PF07992"/>
    </source>
</evidence>
<evidence type="ECO:0000313" key="7">
    <source>
        <dbReference type="EMBL" id="MCM2388232.1"/>
    </source>
</evidence>
<keyword evidence="3" id="KW-0285">Flavoprotein</keyword>
<keyword evidence="5" id="KW-0560">Oxidoreductase</keyword>
<evidence type="ECO:0000256" key="3">
    <source>
        <dbReference type="ARBA" id="ARBA00022630"/>
    </source>
</evidence>
<dbReference type="Gene3D" id="3.50.50.100">
    <property type="match status" value="1"/>
</dbReference>
<feature type="domain" description="FAD/NAD(P)-binding" evidence="6">
    <location>
        <begin position="6"/>
        <end position="286"/>
    </location>
</feature>
<keyword evidence="4" id="KW-0274">FAD</keyword>
<dbReference type="Proteomes" id="UP001431429">
    <property type="component" value="Unassembled WGS sequence"/>
</dbReference>
<evidence type="ECO:0000256" key="2">
    <source>
        <dbReference type="ARBA" id="ARBA00005272"/>
    </source>
</evidence>
<name>A0ABT0UJ14_9ACTN</name>
<proteinExistence type="inferred from homology"/>
<comment type="similarity">
    <text evidence="2">Belongs to the NADH dehydrogenase family.</text>
</comment>
<dbReference type="InterPro" id="IPR023753">
    <property type="entry name" value="FAD/NAD-binding_dom"/>
</dbReference>
<dbReference type="RefSeq" id="WP_250918579.1">
    <property type="nucleotide sequence ID" value="NZ_JAMQAW010000007.1"/>
</dbReference>
<dbReference type="InterPro" id="IPR036188">
    <property type="entry name" value="FAD/NAD-bd_sf"/>
</dbReference>
<comment type="cofactor">
    <cofactor evidence="1">
        <name>FAD</name>
        <dbReference type="ChEBI" id="CHEBI:57692"/>
    </cofactor>
</comment>
<protein>
    <submittedName>
        <fullName evidence="7">FAD-dependent oxidoreductase</fullName>
    </submittedName>
</protein>
<dbReference type="InterPro" id="IPR051169">
    <property type="entry name" value="NADH-Q_oxidoreductase"/>
</dbReference>
<dbReference type="SUPFAM" id="SSF51905">
    <property type="entry name" value="FAD/NAD(P)-binding domain"/>
    <property type="match status" value="1"/>
</dbReference>
<evidence type="ECO:0000256" key="1">
    <source>
        <dbReference type="ARBA" id="ARBA00001974"/>
    </source>
</evidence>
<dbReference type="PRINTS" id="PR00368">
    <property type="entry name" value="FADPNR"/>
</dbReference>
<organism evidence="7 8">
    <name type="scientific">Streptomyces albipurpureus</name>
    <dbReference type="NCBI Taxonomy" id="2897419"/>
    <lineage>
        <taxon>Bacteria</taxon>
        <taxon>Bacillati</taxon>
        <taxon>Actinomycetota</taxon>
        <taxon>Actinomycetes</taxon>
        <taxon>Kitasatosporales</taxon>
        <taxon>Streptomycetaceae</taxon>
        <taxon>Streptomyces</taxon>
    </lineage>
</organism>
<evidence type="ECO:0000256" key="4">
    <source>
        <dbReference type="ARBA" id="ARBA00022827"/>
    </source>
</evidence>
<gene>
    <name evidence="7" type="ORF">NBG84_07935</name>
</gene>
<comment type="caution">
    <text evidence="7">The sequence shown here is derived from an EMBL/GenBank/DDBJ whole genome shotgun (WGS) entry which is preliminary data.</text>
</comment>
<reference evidence="7" key="1">
    <citation type="submission" date="2022-06" db="EMBL/GenBank/DDBJ databases">
        <title>Genome public.</title>
        <authorList>
            <person name="Sun Q."/>
        </authorList>
    </citation>
    <scope>NUCLEOTIDE SEQUENCE</scope>
    <source>
        <strain evidence="7">CWNU-1</strain>
    </source>
</reference>
<keyword evidence="8" id="KW-1185">Reference proteome</keyword>
<dbReference type="PANTHER" id="PTHR42913">
    <property type="entry name" value="APOPTOSIS-INDUCING FACTOR 1"/>
    <property type="match status" value="1"/>
</dbReference>
<dbReference type="Pfam" id="PF07992">
    <property type="entry name" value="Pyr_redox_2"/>
    <property type="match status" value="1"/>
</dbReference>
<dbReference type="PANTHER" id="PTHR42913:SF3">
    <property type="entry name" value="64 KDA MITOCHONDRIAL NADH DEHYDROGENASE (EUROFUNG)"/>
    <property type="match status" value="1"/>
</dbReference>